<dbReference type="SFLD" id="SFLDG00002">
    <property type="entry name" value="C1.7:_P-type_atpase_like"/>
    <property type="match status" value="1"/>
</dbReference>
<dbReference type="InterPro" id="IPR023299">
    <property type="entry name" value="ATPase_P-typ_cyto_dom_N"/>
</dbReference>
<dbReference type="EMBL" id="JBHFFA010000001">
    <property type="protein sequence ID" value="KAL2650525.1"/>
    <property type="molecule type" value="Genomic_DNA"/>
</dbReference>
<dbReference type="GO" id="GO:0016020">
    <property type="term" value="C:membrane"/>
    <property type="evidence" value="ECO:0007669"/>
    <property type="project" value="UniProtKB-SubCell"/>
</dbReference>
<evidence type="ECO:0000256" key="5">
    <source>
        <dbReference type="ARBA" id="ARBA00022967"/>
    </source>
</evidence>
<feature type="transmembrane region" description="Helical" evidence="8">
    <location>
        <begin position="341"/>
        <end position="362"/>
    </location>
</feature>
<feature type="transmembrane region" description="Helical" evidence="8">
    <location>
        <begin position="386"/>
        <end position="407"/>
    </location>
</feature>
<dbReference type="SFLD" id="SFLDS00003">
    <property type="entry name" value="Haloacid_Dehalogenase"/>
    <property type="match status" value="1"/>
</dbReference>
<name>A0ABD1ZHV4_9MARC</name>
<feature type="domain" description="Cation-transporting P-type ATPase N-terminal" evidence="9">
    <location>
        <begin position="102"/>
        <end position="176"/>
    </location>
</feature>
<dbReference type="Pfam" id="PF00122">
    <property type="entry name" value="E1-E2_ATPase"/>
    <property type="match status" value="1"/>
</dbReference>
<dbReference type="Pfam" id="PF00689">
    <property type="entry name" value="Cation_ATPase_C"/>
    <property type="match status" value="1"/>
</dbReference>
<dbReference type="PANTHER" id="PTHR43294:SF20">
    <property type="entry name" value="P-TYPE ATPASE"/>
    <property type="match status" value="1"/>
</dbReference>
<dbReference type="Pfam" id="PF00690">
    <property type="entry name" value="Cation_ATPase_N"/>
    <property type="match status" value="1"/>
</dbReference>
<dbReference type="SUPFAM" id="SSF56784">
    <property type="entry name" value="HAD-like"/>
    <property type="match status" value="1"/>
</dbReference>
<evidence type="ECO:0000313" key="10">
    <source>
        <dbReference type="EMBL" id="KAL2650525.1"/>
    </source>
</evidence>
<feature type="transmembrane region" description="Helical" evidence="8">
    <location>
        <begin position="156"/>
        <end position="174"/>
    </location>
</feature>
<feature type="transmembrane region" description="Helical" evidence="8">
    <location>
        <begin position="25"/>
        <end position="50"/>
    </location>
</feature>
<dbReference type="Gene3D" id="1.20.1110.10">
    <property type="entry name" value="Calcium-transporting ATPase, transmembrane domain"/>
    <property type="match status" value="1"/>
</dbReference>
<dbReference type="SUPFAM" id="SSF81653">
    <property type="entry name" value="Calcium ATPase, transduction domain A"/>
    <property type="match status" value="1"/>
</dbReference>
<organism evidence="10 11">
    <name type="scientific">Riccia fluitans</name>
    <dbReference type="NCBI Taxonomy" id="41844"/>
    <lineage>
        <taxon>Eukaryota</taxon>
        <taxon>Viridiplantae</taxon>
        <taxon>Streptophyta</taxon>
        <taxon>Embryophyta</taxon>
        <taxon>Marchantiophyta</taxon>
        <taxon>Marchantiopsida</taxon>
        <taxon>Marchantiidae</taxon>
        <taxon>Marchantiales</taxon>
        <taxon>Ricciaceae</taxon>
        <taxon>Riccia</taxon>
    </lineage>
</organism>
<sequence length="1092" mass="120823">MSFITLKIEFLLGGKECGTWRQEAILVMCGLMVGAALMGFGAGGMLLGISPIDLPNLFLGILCAGVLLFLLMIPIVDKRRKRANRKAKSQSSKLFEEELAKMVWSLPAENVCADLRVSDRLGLSRAEAEIRYRKYGVNEYITYDDPGSWSFVVKEIYEPAQLLLLCVGVLYIMFGTLEEAVTAFLVIFLMASAEVGTEWRAKRALNSLERSCPTETTVKREGQHIKLDTRLLVPGDIVILRAGMEVPADLRLIRSYLLSLDESKLTGESALVLKDPSLLLPEDTSELERANTALAGSLVKQGRGVGVVYRTGTSTYLGKVLSVSRKKKQKKTMLQKVMKEVSWGLSILALILSVFGALLGLWRNMRWQDVILSGLSLAFATIPEELPILIAAVLAVGARTLSVRLMYVKKLRAVENLGFIDTILTDKTGTLTENQLLWHSAYLGTQQYEIRSNALEYVRQFDLEGLQKLFEAWLFMSDLGDDLENLTTNTCRQSEQEQEQLSSDVGEETTSSIEIEELEASSPRRVEGDMFDGAVLYALGSSGSFLGDSPVSGFLASSQELQVHLAKTYKTKLAASFLEETPFEPSIKFASRTFDIEQDWSTDSSLGPAGVKNVMQVMYVKGAPEVLLRYCGYALDNGVVVPMDEIQDNISEQVAKVASEGYRLIAYACLDIKGTSGKASDDSEGISHLIHSFKNAVFLGFLSFLDPVRDEAAISVQQCKEAGINVIMVTGDHINTAVSVGREVGILSAEREEGALSCTNIHLATLEKERLQDLVTRTSVFARTTPTDKLLLLETLQMLGKCVMCTGDGINDAPILAQADVGVAMGKGTDIARDSASVVIMDDNFSMIPYSLAEGRRLLDNLRKALAFYLGAKLGLIFLFILATLWRRYPLSPIQIILLELFVDLGASSSFVMEPQDCDLMKRQPRHPSQKFFDKELLVGIFVTAVSMSATVLTNFFLAIHYDKESAHTSVFFTWLFVQVLMAFNMRSTRQPVCFKGVFSNMGITIWFIATVSFVILLSSSSFLQKHLSLVPLSIPHFLFIAFTSVVGTCWIEVGKFLMFLSRSRNRVINGYKQPESHDIEEVRLLQAGSRV</sequence>
<feature type="transmembrane region" description="Helical" evidence="8">
    <location>
        <begin position="1038"/>
        <end position="1061"/>
    </location>
</feature>
<dbReference type="InterPro" id="IPR018303">
    <property type="entry name" value="ATPase_P-typ_P_site"/>
</dbReference>
<dbReference type="InterPro" id="IPR023214">
    <property type="entry name" value="HAD_sf"/>
</dbReference>
<evidence type="ECO:0000256" key="7">
    <source>
        <dbReference type="ARBA" id="ARBA00023136"/>
    </source>
</evidence>
<feature type="transmembrane region" description="Helical" evidence="8">
    <location>
        <begin position="866"/>
        <end position="886"/>
    </location>
</feature>
<dbReference type="InterPro" id="IPR044492">
    <property type="entry name" value="P_typ_ATPase_HD_dom"/>
</dbReference>
<comment type="caution">
    <text evidence="10">The sequence shown here is derived from an EMBL/GenBank/DDBJ whole genome shotgun (WGS) entry which is preliminary data.</text>
</comment>
<feature type="transmembrane region" description="Helical" evidence="8">
    <location>
        <begin position="966"/>
        <end position="986"/>
    </location>
</feature>
<dbReference type="InterPro" id="IPR001757">
    <property type="entry name" value="P_typ_ATPase"/>
</dbReference>
<keyword evidence="4" id="KW-0067">ATP-binding</keyword>
<dbReference type="InterPro" id="IPR059000">
    <property type="entry name" value="ATPase_P-type_domA"/>
</dbReference>
<keyword evidence="2 8" id="KW-0812">Transmembrane</keyword>
<dbReference type="Pfam" id="PF13246">
    <property type="entry name" value="Cation_ATPase"/>
    <property type="match status" value="1"/>
</dbReference>
<evidence type="ECO:0000256" key="4">
    <source>
        <dbReference type="ARBA" id="ARBA00022840"/>
    </source>
</evidence>
<reference evidence="10 11" key="1">
    <citation type="submission" date="2024-09" db="EMBL/GenBank/DDBJ databases">
        <title>Chromosome-scale assembly of Riccia fluitans.</title>
        <authorList>
            <person name="Paukszto L."/>
            <person name="Sawicki J."/>
            <person name="Karawczyk K."/>
            <person name="Piernik-Szablinska J."/>
            <person name="Szczecinska M."/>
            <person name="Mazdziarz M."/>
        </authorList>
    </citation>
    <scope>NUCLEOTIDE SEQUENCE [LARGE SCALE GENOMIC DNA]</scope>
    <source>
        <strain evidence="10">Rf_01</strain>
        <tissue evidence="10">Aerial parts of the thallus</tissue>
    </source>
</reference>
<dbReference type="GO" id="GO:0005524">
    <property type="term" value="F:ATP binding"/>
    <property type="evidence" value="ECO:0007669"/>
    <property type="project" value="UniProtKB-KW"/>
</dbReference>
<protein>
    <recommendedName>
        <fullName evidence="9">Cation-transporting P-type ATPase N-terminal domain-containing protein</fullName>
    </recommendedName>
</protein>
<evidence type="ECO:0000256" key="8">
    <source>
        <dbReference type="SAM" id="Phobius"/>
    </source>
</evidence>
<dbReference type="InterPro" id="IPR006068">
    <property type="entry name" value="ATPase_P-typ_cation-transptr_C"/>
</dbReference>
<dbReference type="InterPro" id="IPR008250">
    <property type="entry name" value="ATPase_P-typ_transduc_dom_A_sf"/>
</dbReference>
<dbReference type="InterPro" id="IPR050510">
    <property type="entry name" value="Cation_transp_ATPase_P-type"/>
</dbReference>
<dbReference type="InterPro" id="IPR004014">
    <property type="entry name" value="ATPase_P-typ_cation-transptr_N"/>
</dbReference>
<proteinExistence type="predicted"/>
<evidence type="ECO:0000256" key="3">
    <source>
        <dbReference type="ARBA" id="ARBA00022741"/>
    </source>
</evidence>
<dbReference type="Pfam" id="PF08282">
    <property type="entry name" value="Hydrolase_3"/>
    <property type="match status" value="1"/>
</dbReference>
<evidence type="ECO:0000259" key="9">
    <source>
        <dbReference type="SMART" id="SM00831"/>
    </source>
</evidence>
<dbReference type="Gene3D" id="2.70.150.10">
    <property type="entry name" value="Calcium-transporting ATPase, cytoplasmic transduction domain A"/>
    <property type="match status" value="1"/>
</dbReference>
<feature type="transmembrane region" description="Helical" evidence="8">
    <location>
        <begin position="937"/>
        <end position="960"/>
    </location>
</feature>
<keyword evidence="5" id="KW-1278">Translocase</keyword>
<dbReference type="Gene3D" id="3.40.50.1000">
    <property type="entry name" value="HAD superfamily/HAD-like"/>
    <property type="match status" value="1"/>
</dbReference>
<evidence type="ECO:0000313" key="11">
    <source>
        <dbReference type="Proteomes" id="UP001605036"/>
    </source>
</evidence>
<dbReference type="NCBIfam" id="TIGR01494">
    <property type="entry name" value="ATPase_P-type"/>
    <property type="match status" value="2"/>
</dbReference>
<evidence type="ECO:0000256" key="2">
    <source>
        <dbReference type="ARBA" id="ARBA00022692"/>
    </source>
</evidence>
<dbReference type="SMART" id="SM00831">
    <property type="entry name" value="Cation_ATPase_N"/>
    <property type="match status" value="1"/>
</dbReference>
<dbReference type="InterPro" id="IPR023298">
    <property type="entry name" value="ATPase_P-typ_TM_dom_sf"/>
</dbReference>
<dbReference type="Gene3D" id="3.40.1110.10">
    <property type="entry name" value="Calcium-transporting ATPase, cytoplasmic domain N"/>
    <property type="match status" value="1"/>
</dbReference>
<evidence type="ECO:0000256" key="6">
    <source>
        <dbReference type="ARBA" id="ARBA00022989"/>
    </source>
</evidence>
<dbReference type="PANTHER" id="PTHR43294">
    <property type="entry name" value="SODIUM/POTASSIUM-TRANSPORTING ATPASE SUBUNIT ALPHA"/>
    <property type="match status" value="1"/>
</dbReference>
<keyword evidence="7 8" id="KW-0472">Membrane</keyword>
<comment type="subcellular location">
    <subcellularLocation>
        <location evidence="1">Membrane</location>
        <topology evidence="1">Multi-pass membrane protein</topology>
    </subcellularLocation>
</comment>
<keyword evidence="3" id="KW-0547">Nucleotide-binding</keyword>
<dbReference type="InterPro" id="IPR036412">
    <property type="entry name" value="HAD-like_sf"/>
</dbReference>
<keyword evidence="6 8" id="KW-1133">Transmembrane helix</keyword>
<feature type="transmembrane region" description="Helical" evidence="8">
    <location>
        <begin position="56"/>
        <end position="76"/>
    </location>
</feature>
<dbReference type="SUPFAM" id="SSF81665">
    <property type="entry name" value="Calcium ATPase, transmembrane domain M"/>
    <property type="match status" value="1"/>
</dbReference>
<keyword evidence="11" id="KW-1185">Reference proteome</keyword>
<dbReference type="Proteomes" id="UP001605036">
    <property type="component" value="Unassembled WGS sequence"/>
</dbReference>
<accession>A0ABD1ZHV4</accession>
<dbReference type="SFLD" id="SFLDF00027">
    <property type="entry name" value="p-type_atpase"/>
    <property type="match status" value="1"/>
</dbReference>
<dbReference type="PRINTS" id="PR00119">
    <property type="entry name" value="CATATPASE"/>
</dbReference>
<evidence type="ECO:0000256" key="1">
    <source>
        <dbReference type="ARBA" id="ARBA00004141"/>
    </source>
</evidence>
<feature type="transmembrane region" description="Helical" evidence="8">
    <location>
        <begin position="998"/>
        <end position="1018"/>
    </location>
</feature>
<dbReference type="AlphaFoldDB" id="A0ABD1ZHV4"/>
<gene>
    <name evidence="10" type="ORF">R1flu_018653</name>
</gene>
<dbReference type="PROSITE" id="PS00154">
    <property type="entry name" value="ATPASE_E1_E2"/>
    <property type="match status" value="1"/>
</dbReference>